<dbReference type="InterPro" id="IPR039417">
    <property type="entry name" value="Peptidase_C1A_papain-like"/>
</dbReference>
<dbReference type="InterPro" id="IPR025660">
    <property type="entry name" value="Pept_his_AS"/>
</dbReference>
<keyword evidence="4 11" id="KW-0732">Signal</keyword>
<evidence type="ECO:0000259" key="12">
    <source>
        <dbReference type="SMART" id="SM00645"/>
    </source>
</evidence>
<dbReference type="InterPro" id="IPR038765">
    <property type="entry name" value="Papain-like_cys_pep_sf"/>
</dbReference>
<organism evidence="14 15">
    <name type="scientific">Mucuna pruriens</name>
    <name type="common">Velvet bean</name>
    <name type="synonym">Dolichos pruriens</name>
    <dbReference type="NCBI Taxonomy" id="157652"/>
    <lineage>
        <taxon>Eukaryota</taxon>
        <taxon>Viridiplantae</taxon>
        <taxon>Streptophyta</taxon>
        <taxon>Embryophyta</taxon>
        <taxon>Tracheophyta</taxon>
        <taxon>Spermatophyta</taxon>
        <taxon>Magnoliopsida</taxon>
        <taxon>eudicotyledons</taxon>
        <taxon>Gunneridae</taxon>
        <taxon>Pentapetalae</taxon>
        <taxon>rosids</taxon>
        <taxon>fabids</taxon>
        <taxon>Fabales</taxon>
        <taxon>Fabaceae</taxon>
        <taxon>Papilionoideae</taxon>
        <taxon>50 kb inversion clade</taxon>
        <taxon>NPAAA clade</taxon>
        <taxon>indigoferoid/millettioid clade</taxon>
        <taxon>Phaseoleae</taxon>
        <taxon>Mucuna</taxon>
    </lineage>
</organism>
<keyword evidence="6" id="KW-0788">Thiol protease</keyword>
<dbReference type="AlphaFoldDB" id="A0A371I8Q6"/>
<comment type="similarity">
    <text evidence="2">Belongs to the peptidase C1 family.</text>
</comment>
<dbReference type="Pfam" id="PF08246">
    <property type="entry name" value="Inhibitor_I29"/>
    <property type="match status" value="1"/>
</dbReference>
<feature type="domain" description="Cathepsin propeptide inhibitor" evidence="13">
    <location>
        <begin position="38"/>
        <end position="95"/>
    </location>
</feature>
<sequence>MTAIGKIQYVFPLLLFLSIYNSNVMSHNLQMTSMAERHEQWIKKHGVVYEDDTEKQKRFLIFKNNVEYIESFNAVGNKSYKLAINHFADLTNSEFTASYSSGYKRSYESRTIQTSFKYENLSNDIPTAVDWREKGAVSPVKNQGKCNCCWAFSAVTSIEGIYKIATGFLMSLSTQQLVDCDVLNNGCRGGTMVRAFEFIKRNGGITTEENYPYVQAKGKCDKSKDKLFKIKVRGYQRLPPNREDYILNAVANHPVSVAVDSVSGSSDFQFYSGGIFRGSCGNRLDHAVAIVGYGITREGIKYWIVKNSWGTQWGEDGYIRMERNINNYKEGLCGIAMDPSYPYL</sequence>
<dbReference type="GO" id="GO:0008234">
    <property type="term" value="F:cysteine-type peptidase activity"/>
    <property type="evidence" value="ECO:0007669"/>
    <property type="project" value="UniProtKB-KW"/>
</dbReference>
<dbReference type="PANTHER" id="PTHR12411">
    <property type="entry name" value="CYSTEINE PROTEASE FAMILY C1-RELATED"/>
    <property type="match status" value="1"/>
</dbReference>
<evidence type="ECO:0000313" key="15">
    <source>
        <dbReference type="Proteomes" id="UP000257109"/>
    </source>
</evidence>
<evidence type="ECO:0000256" key="10">
    <source>
        <dbReference type="ARBA" id="ARBA00080531"/>
    </source>
</evidence>
<evidence type="ECO:0000256" key="6">
    <source>
        <dbReference type="ARBA" id="ARBA00022807"/>
    </source>
</evidence>
<feature type="non-terminal residue" evidence="14">
    <location>
        <position position="1"/>
    </location>
</feature>
<name>A0A371I8Q6_MUCPR</name>
<dbReference type="PRINTS" id="PR00705">
    <property type="entry name" value="PAPAIN"/>
</dbReference>
<keyword evidence="5" id="KW-0378">Hydrolase</keyword>
<dbReference type="EMBL" id="QJKJ01000641">
    <property type="protein sequence ID" value="RDY11411.1"/>
    <property type="molecule type" value="Genomic_DNA"/>
</dbReference>
<dbReference type="FunFam" id="3.90.70.10:FF:000023">
    <property type="entry name" value="Senescence-specific cysteine protease SAG39"/>
    <property type="match status" value="1"/>
</dbReference>
<feature type="domain" description="Peptidase C1A papain C-terminal" evidence="12">
    <location>
        <begin position="125"/>
        <end position="343"/>
    </location>
</feature>
<dbReference type="STRING" id="157652.A0A371I8Q6"/>
<dbReference type="Proteomes" id="UP000257109">
    <property type="component" value="Unassembled WGS sequence"/>
</dbReference>
<keyword evidence="7" id="KW-1015">Disulfide bond</keyword>
<dbReference type="InterPro" id="IPR013128">
    <property type="entry name" value="Peptidase_C1A"/>
</dbReference>
<keyword evidence="3 14" id="KW-0645">Protease</keyword>
<dbReference type="SUPFAM" id="SSF54001">
    <property type="entry name" value="Cysteine proteinases"/>
    <property type="match status" value="1"/>
</dbReference>
<keyword evidence="15" id="KW-1185">Reference proteome</keyword>
<evidence type="ECO:0000256" key="2">
    <source>
        <dbReference type="ARBA" id="ARBA00008455"/>
    </source>
</evidence>
<dbReference type="GO" id="GO:0006508">
    <property type="term" value="P:proteolysis"/>
    <property type="evidence" value="ECO:0007669"/>
    <property type="project" value="UniProtKB-KW"/>
</dbReference>
<evidence type="ECO:0000256" key="9">
    <source>
        <dbReference type="ARBA" id="ARBA00069575"/>
    </source>
</evidence>
<protein>
    <recommendedName>
        <fullName evidence="9">Vignain</fullName>
    </recommendedName>
    <alternativeName>
        <fullName evidence="10">Bean endopeptidase</fullName>
    </alternativeName>
</protein>
<proteinExistence type="inferred from homology"/>
<evidence type="ECO:0000256" key="7">
    <source>
        <dbReference type="ARBA" id="ARBA00023157"/>
    </source>
</evidence>
<keyword evidence="8" id="KW-0325">Glycoprotein</keyword>
<dbReference type="PROSITE" id="PS00639">
    <property type="entry name" value="THIOL_PROTEASE_HIS"/>
    <property type="match status" value="1"/>
</dbReference>
<dbReference type="SMART" id="SM00848">
    <property type="entry name" value="Inhibitor_I29"/>
    <property type="match status" value="1"/>
</dbReference>
<evidence type="ECO:0000256" key="8">
    <source>
        <dbReference type="ARBA" id="ARBA00023180"/>
    </source>
</evidence>
<dbReference type="Gene3D" id="3.90.70.10">
    <property type="entry name" value="Cysteine proteinases"/>
    <property type="match status" value="1"/>
</dbReference>
<evidence type="ECO:0000256" key="11">
    <source>
        <dbReference type="SAM" id="SignalP"/>
    </source>
</evidence>
<evidence type="ECO:0000256" key="5">
    <source>
        <dbReference type="ARBA" id="ARBA00022801"/>
    </source>
</evidence>
<comment type="caution">
    <text evidence="14">The sequence shown here is derived from an EMBL/GenBank/DDBJ whole genome shotgun (WGS) entry which is preliminary data.</text>
</comment>
<evidence type="ECO:0000259" key="13">
    <source>
        <dbReference type="SMART" id="SM00848"/>
    </source>
</evidence>
<evidence type="ECO:0000256" key="4">
    <source>
        <dbReference type="ARBA" id="ARBA00022729"/>
    </source>
</evidence>
<gene>
    <name evidence="14" type="ORF">CR513_03925</name>
</gene>
<dbReference type="InterPro" id="IPR013201">
    <property type="entry name" value="Prot_inhib_I29"/>
</dbReference>
<dbReference type="SMART" id="SM00645">
    <property type="entry name" value="Pept_C1"/>
    <property type="match status" value="1"/>
</dbReference>
<evidence type="ECO:0000256" key="1">
    <source>
        <dbReference type="ARBA" id="ARBA00004319"/>
    </source>
</evidence>
<feature type="signal peptide" evidence="11">
    <location>
        <begin position="1"/>
        <end position="26"/>
    </location>
</feature>
<dbReference type="InterPro" id="IPR000668">
    <property type="entry name" value="Peptidase_C1A_C"/>
</dbReference>
<accession>A0A371I8Q6</accession>
<evidence type="ECO:0000256" key="3">
    <source>
        <dbReference type="ARBA" id="ARBA00022670"/>
    </source>
</evidence>
<reference evidence="14" key="1">
    <citation type="submission" date="2018-05" db="EMBL/GenBank/DDBJ databases">
        <title>Draft genome of Mucuna pruriens seed.</title>
        <authorList>
            <person name="Nnadi N.E."/>
            <person name="Vos R."/>
            <person name="Hasami M.H."/>
            <person name="Devisetty U.K."/>
            <person name="Aguiy J.C."/>
        </authorList>
    </citation>
    <scope>NUCLEOTIDE SEQUENCE [LARGE SCALE GENOMIC DNA]</scope>
    <source>
        <strain evidence="14">JCA_2017</strain>
    </source>
</reference>
<dbReference type="GO" id="GO:0005788">
    <property type="term" value="C:endoplasmic reticulum lumen"/>
    <property type="evidence" value="ECO:0007669"/>
    <property type="project" value="UniProtKB-SubCell"/>
</dbReference>
<dbReference type="CDD" id="cd02248">
    <property type="entry name" value="Peptidase_C1A"/>
    <property type="match status" value="1"/>
</dbReference>
<dbReference type="OrthoDB" id="10253408at2759"/>
<dbReference type="PROSITE" id="PS00640">
    <property type="entry name" value="THIOL_PROTEASE_ASN"/>
    <property type="match status" value="1"/>
</dbReference>
<comment type="subcellular location">
    <subcellularLocation>
        <location evidence="1">Endoplasmic reticulum lumen</location>
    </subcellularLocation>
</comment>
<dbReference type="Pfam" id="PF00112">
    <property type="entry name" value="Peptidase_C1"/>
    <property type="match status" value="1"/>
</dbReference>
<evidence type="ECO:0000313" key="14">
    <source>
        <dbReference type="EMBL" id="RDY11411.1"/>
    </source>
</evidence>
<dbReference type="InterPro" id="IPR025661">
    <property type="entry name" value="Pept_asp_AS"/>
</dbReference>
<feature type="chain" id="PRO_5018652899" description="Vignain" evidence="11">
    <location>
        <begin position="27"/>
        <end position="344"/>
    </location>
</feature>